<organism evidence="2 3">
    <name type="scientific">Clostridium sartagoforme</name>
    <dbReference type="NCBI Taxonomy" id="84031"/>
    <lineage>
        <taxon>Bacteria</taxon>
        <taxon>Bacillati</taxon>
        <taxon>Bacillota</taxon>
        <taxon>Clostridia</taxon>
        <taxon>Eubacteriales</taxon>
        <taxon>Clostridiaceae</taxon>
        <taxon>Clostridium</taxon>
    </lineage>
</organism>
<evidence type="ECO:0000256" key="1">
    <source>
        <dbReference type="SAM" id="Phobius"/>
    </source>
</evidence>
<keyword evidence="1" id="KW-0812">Transmembrane</keyword>
<keyword evidence="1" id="KW-0472">Membrane</keyword>
<sequence>MRDIKKSLKTSILLIIISLIISIGIKFSLKIDNPVFLKSYLDMNYYENEDMYSFSGHNLELKYITNKGDKRQVTSVIFDNAPYLDLIVSENNISGFMTFYNGVNSNIESYGPYDIHTVFVDLDMSRRNKKLEEVIELDKAKVYFNNGESMDVDLGKIILSKYKENQSPLDSIGMNGSSDGSSQSIFYVTDNIFVSKVYSQLFEYSRDLLEFNIDKLGYLEEQDVVYNKYEHLYFTSQFHNIEDPSRKLSRYDIKPNIYFEDKDGNEYMKEVQNISYTPNFNFKDIYNYLKSQGEL</sequence>
<comment type="caution">
    <text evidence="2">The sequence shown here is derived from an EMBL/GenBank/DDBJ whole genome shotgun (WGS) entry which is preliminary data.</text>
</comment>
<keyword evidence="1" id="KW-1133">Transmembrane helix</keyword>
<reference evidence="2 3" key="1">
    <citation type="submission" date="2019-04" db="EMBL/GenBank/DDBJ databases">
        <title>Microbes associate with the intestines of laboratory mice.</title>
        <authorList>
            <person name="Navarre W."/>
            <person name="Wong E."/>
            <person name="Huang K."/>
            <person name="Tropini C."/>
            <person name="Ng K."/>
            <person name="Yu B."/>
        </authorList>
    </citation>
    <scope>NUCLEOTIDE SEQUENCE [LARGE SCALE GENOMIC DNA]</scope>
    <source>
        <strain evidence="2 3">NM50_B9-20</strain>
    </source>
</reference>
<dbReference type="Proteomes" id="UP000306888">
    <property type="component" value="Unassembled WGS sequence"/>
</dbReference>
<gene>
    <name evidence="2" type="ORF">E5347_01315</name>
</gene>
<feature type="transmembrane region" description="Helical" evidence="1">
    <location>
        <begin position="12"/>
        <end position="29"/>
    </location>
</feature>
<dbReference type="EMBL" id="SRYR01000001">
    <property type="protein sequence ID" value="TGY43478.1"/>
    <property type="molecule type" value="Genomic_DNA"/>
</dbReference>
<name>A0A4S2DMC6_9CLOT</name>
<dbReference type="OrthoDB" id="1934981at2"/>
<evidence type="ECO:0000313" key="3">
    <source>
        <dbReference type="Proteomes" id="UP000306888"/>
    </source>
</evidence>
<dbReference type="AlphaFoldDB" id="A0A4S2DMC6"/>
<accession>A0A4S2DMC6</accession>
<dbReference type="RefSeq" id="WP_136003802.1">
    <property type="nucleotide sequence ID" value="NZ_SRYR01000001.1"/>
</dbReference>
<proteinExistence type="predicted"/>
<evidence type="ECO:0000313" key="2">
    <source>
        <dbReference type="EMBL" id="TGY43478.1"/>
    </source>
</evidence>
<keyword evidence="3" id="KW-1185">Reference proteome</keyword>
<protein>
    <submittedName>
        <fullName evidence="2">Uncharacterized protein</fullName>
    </submittedName>
</protein>